<proteinExistence type="predicted"/>
<evidence type="ECO:0000313" key="1">
    <source>
        <dbReference type="EMBL" id="CEE01105.1"/>
    </source>
</evidence>
<dbReference type="PATRIC" id="fig|35841.6.peg.2595"/>
<dbReference type="EMBL" id="JXLU01000127">
    <property type="protein sequence ID" value="KIO71456.1"/>
    <property type="molecule type" value="Genomic_DNA"/>
</dbReference>
<name>A0A090IZW4_9BACI</name>
<gene>
    <name evidence="2" type="ORF">B4167_3713</name>
    <name evidence="1" type="ORF">BT1A1_1273</name>
</gene>
<keyword evidence="4" id="KW-1185">Reference proteome</keyword>
<evidence type="ECO:0000313" key="4">
    <source>
        <dbReference type="Proteomes" id="UP000040576"/>
    </source>
</evidence>
<dbReference type="KEGG" id="bthv:CQJ30_06785"/>
<protein>
    <submittedName>
        <fullName evidence="1">Uncharacterized protein</fullName>
    </submittedName>
</protein>
<organism evidence="1 4">
    <name type="scientific">Caldibacillus thermoamylovorans</name>
    <dbReference type="NCBI Taxonomy" id="35841"/>
    <lineage>
        <taxon>Bacteria</taxon>
        <taxon>Bacillati</taxon>
        <taxon>Bacillota</taxon>
        <taxon>Bacilli</taxon>
        <taxon>Bacillales</taxon>
        <taxon>Bacillaceae</taxon>
        <taxon>Caldibacillus</taxon>
    </lineage>
</organism>
<reference evidence="2 3" key="2">
    <citation type="submission" date="2015-01" db="EMBL/GenBank/DDBJ databases">
        <title>Draft Genome Sequences of Four Bacillus thermoamylovorans Strains, Isolated From Food Products.</title>
        <authorList>
            <person name="Krawcyk A.O."/>
            <person name="Berendsen E.M."/>
            <person name="Eijlander R.T."/>
            <person name="de Jong A."/>
            <person name="Wells-Bennik M."/>
            <person name="Kuipers O.P."/>
        </authorList>
    </citation>
    <scope>NUCLEOTIDE SEQUENCE [LARGE SCALE GENOMIC DNA]</scope>
    <source>
        <strain evidence="2 3">B4167</strain>
    </source>
</reference>
<evidence type="ECO:0000313" key="2">
    <source>
        <dbReference type="EMBL" id="KIO71456.1"/>
    </source>
</evidence>
<sequence>MVAILPVNRQDYTQYVERVLNANDKMKSVAAVTKAGRVPAVLTGAYLYNEEKQTLFFDKEKGQYIDIIV</sequence>
<dbReference type="GeneID" id="92960418"/>
<dbReference type="Proteomes" id="UP000040576">
    <property type="component" value="Unassembled WGS sequence"/>
</dbReference>
<evidence type="ECO:0000313" key="3">
    <source>
        <dbReference type="Proteomes" id="UP000032076"/>
    </source>
</evidence>
<dbReference type="EMBL" id="CCRF01000040">
    <property type="protein sequence ID" value="CEE01105.1"/>
    <property type="molecule type" value="Genomic_DNA"/>
</dbReference>
<dbReference type="Proteomes" id="UP000032076">
    <property type="component" value="Unassembled WGS sequence"/>
</dbReference>
<reference evidence="1 4" key="1">
    <citation type="submission" date="2014-07" db="EMBL/GenBank/DDBJ databases">
        <authorList>
            <person name="Wibberg Daniel"/>
        </authorList>
    </citation>
    <scope>NUCLEOTIDE SEQUENCE [LARGE SCALE GENOMIC DNA]</scope>
</reference>
<dbReference type="RefSeq" id="WP_034769203.1">
    <property type="nucleotide sequence ID" value="NZ_CCRF01000040.1"/>
</dbReference>
<dbReference type="AlphaFoldDB" id="A0A090IZW4"/>
<accession>A0A090IZW4</accession>